<keyword evidence="3 6" id="KW-0689">Ribosomal protein</keyword>
<comment type="similarity">
    <text evidence="2 6">Belongs to the universal ribosomal protein uL10 family.</text>
</comment>
<evidence type="ECO:0000313" key="8">
    <source>
        <dbReference type="Proteomes" id="UP000036958"/>
    </source>
</evidence>
<dbReference type="GO" id="GO:1990904">
    <property type="term" value="C:ribonucleoprotein complex"/>
    <property type="evidence" value="ECO:0007669"/>
    <property type="project" value="UniProtKB-KW"/>
</dbReference>
<dbReference type="HAMAP" id="MF_00362">
    <property type="entry name" value="Ribosomal_uL10"/>
    <property type="match status" value="1"/>
</dbReference>
<protein>
    <recommendedName>
        <fullName evidence="5 6">Large ribosomal subunit protein uL10</fullName>
    </recommendedName>
</protein>
<dbReference type="AlphaFoldDB" id="A0A0L8V576"/>
<dbReference type="GO" id="GO:0005840">
    <property type="term" value="C:ribosome"/>
    <property type="evidence" value="ECO:0007669"/>
    <property type="project" value="UniProtKB-KW"/>
</dbReference>
<evidence type="ECO:0000256" key="6">
    <source>
        <dbReference type="HAMAP-Rule" id="MF_00362"/>
    </source>
</evidence>
<evidence type="ECO:0000256" key="3">
    <source>
        <dbReference type="ARBA" id="ARBA00022980"/>
    </source>
</evidence>
<evidence type="ECO:0000256" key="1">
    <source>
        <dbReference type="ARBA" id="ARBA00002633"/>
    </source>
</evidence>
<gene>
    <name evidence="6" type="primary">rplJ</name>
    <name evidence="7" type="ORF">NC99_35090</name>
</gene>
<dbReference type="OrthoDB" id="1523686at2"/>
<evidence type="ECO:0000256" key="5">
    <source>
        <dbReference type="ARBA" id="ARBA00035202"/>
    </source>
</evidence>
<evidence type="ECO:0000256" key="4">
    <source>
        <dbReference type="ARBA" id="ARBA00023274"/>
    </source>
</evidence>
<keyword evidence="8" id="KW-1185">Reference proteome</keyword>
<comment type="subunit">
    <text evidence="6">Part of the ribosomal stalk of the 50S ribosomal subunit. The N-terminus interacts with L11 and the large rRNA to form the base of the stalk. The C-terminus forms an elongated spine to which L12 dimers bind in a sequential fashion forming a multimeric L10(L12)X complex.</text>
</comment>
<dbReference type="CDD" id="cd05797">
    <property type="entry name" value="Ribosomal_L10"/>
    <property type="match status" value="1"/>
</dbReference>
<dbReference type="InterPro" id="IPR047865">
    <property type="entry name" value="Ribosomal_uL10_bac_type"/>
</dbReference>
<dbReference type="Gene3D" id="3.30.70.1730">
    <property type="match status" value="1"/>
</dbReference>
<organism evidence="7 8">
    <name type="scientific">Sunxiuqinia dokdonensis</name>
    <dbReference type="NCBI Taxonomy" id="1409788"/>
    <lineage>
        <taxon>Bacteria</taxon>
        <taxon>Pseudomonadati</taxon>
        <taxon>Bacteroidota</taxon>
        <taxon>Bacteroidia</taxon>
        <taxon>Marinilabiliales</taxon>
        <taxon>Prolixibacteraceae</taxon>
        <taxon>Sunxiuqinia</taxon>
    </lineage>
</organism>
<dbReference type="RefSeq" id="WP_053186003.1">
    <property type="nucleotide sequence ID" value="NZ_LGIA01000181.1"/>
</dbReference>
<dbReference type="GO" id="GO:0070180">
    <property type="term" value="F:large ribosomal subunit rRNA binding"/>
    <property type="evidence" value="ECO:0007669"/>
    <property type="project" value="UniProtKB-UniRule"/>
</dbReference>
<dbReference type="SUPFAM" id="SSF160369">
    <property type="entry name" value="Ribosomal protein L10-like"/>
    <property type="match status" value="1"/>
</dbReference>
<dbReference type="GO" id="GO:0006412">
    <property type="term" value="P:translation"/>
    <property type="evidence" value="ECO:0007669"/>
    <property type="project" value="UniProtKB-UniRule"/>
</dbReference>
<sequence>MKRSEKLEIIDNLTEQINSYNHFYLADIADLNAEDSSSLRRLCFTKDVKLVVVKNTLLRKALENSEKNTEELYDSLKGNTSVMFCEVGNVPAKLIKEFSKKRKKPLLKAAYVEESVYVGENQLDVLSTLKSKDELLGDLIGLLQSPMKTVIGQLQSGGSKIHGILQTLSEKE</sequence>
<proteinExistence type="inferred from homology"/>
<keyword evidence="6" id="KW-0694">RNA-binding</keyword>
<dbReference type="InterPro" id="IPR001790">
    <property type="entry name" value="Ribosomal_uL10"/>
</dbReference>
<accession>A0A0L8V576</accession>
<reference evidence="8" key="1">
    <citation type="submission" date="2015-07" db="EMBL/GenBank/DDBJ databases">
        <title>Genome sequencing of Sunxiuqinia dokdonensis strain SK.</title>
        <authorList>
            <person name="Ahn S."/>
            <person name="Kim B.-C."/>
        </authorList>
    </citation>
    <scope>NUCLEOTIDE SEQUENCE [LARGE SCALE GENOMIC DNA]</scope>
    <source>
        <strain evidence="8">SK</strain>
    </source>
</reference>
<dbReference type="STRING" id="1409788.NC99_35090"/>
<dbReference type="NCBIfam" id="NF000955">
    <property type="entry name" value="PRK00099.1-1"/>
    <property type="match status" value="1"/>
</dbReference>
<evidence type="ECO:0000313" key="7">
    <source>
        <dbReference type="EMBL" id="KOH43589.1"/>
    </source>
</evidence>
<dbReference type="PANTHER" id="PTHR11560">
    <property type="entry name" value="39S RIBOSOMAL PROTEIN L10, MITOCHONDRIAL"/>
    <property type="match status" value="1"/>
</dbReference>
<evidence type="ECO:0000256" key="2">
    <source>
        <dbReference type="ARBA" id="ARBA00008889"/>
    </source>
</evidence>
<dbReference type="InterPro" id="IPR022973">
    <property type="entry name" value="Ribosomal_uL10_bac"/>
</dbReference>
<keyword evidence="4 6" id="KW-0687">Ribonucleoprotein</keyword>
<dbReference type="EMBL" id="LGIA01000181">
    <property type="protein sequence ID" value="KOH43589.1"/>
    <property type="molecule type" value="Genomic_DNA"/>
</dbReference>
<dbReference type="PATRIC" id="fig|1409788.3.peg.3596"/>
<dbReference type="Pfam" id="PF00466">
    <property type="entry name" value="Ribosomal_L10"/>
    <property type="match status" value="1"/>
</dbReference>
<keyword evidence="6" id="KW-0699">rRNA-binding</keyword>
<dbReference type="Proteomes" id="UP000036958">
    <property type="component" value="Unassembled WGS sequence"/>
</dbReference>
<comment type="function">
    <text evidence="1 6">Forms part of the ribosomal stalk, playing a central role in the interaction of the ribosome with GTP-bound translation factors.</text>
</comment>
<dbReference type="InterPro" id="IPR043141">
    <property type="entry name" value="Ribosomal_uL10-like_sf"/>
</dbReference>
<name>A0A0L8V576_9BACT</name>
<comment type="caution">
    <text evidence="7">The sequence shown here is derived from an EMBL/GenBank/DDBJ whole genome shotgun (WGS) entry which is preliminary data.</text>
</comment>